<feature type="transmembrane region" description="Helical" evidence="4">
    <location>
        <begin position="338"/>
        <end position="362"/>
    </location>
</feature>
<comment type="caution">
    <text evidence="6">The sequence shown here is derived from an EMBL/GenBank/DDBJ whole genome shotgun (WGS) entry which is preliminary data.</text>
</comment>
<keyword evidence="4" id="KW-0472">Membrane</keyword>
<feature type="transmembrane region" description="Helical" evidence="4">
    <location>
        <begin position="275"/>
        <end position="295"/>
    </location>
</feature>
<keyword evidence="3" id="KW-0804">Transcription</keyword>
<name>A0A2K2UAW2_9ACTN</name>
<evidence type="ECO:0000313" key="6">
    <source>
        <dbReference type="EMBL" id="PNV67465.1"/>
    </source>
</evidence>
<dbReference type="SMART" id="SM00421">
    <property type="entry name" value="HTH_LUXR"/>
    <property type="match status" value="1"/>
</dbReference>
<dbReference type="EMBL" id="PPEK01000008">
    <property type="protein sequence ID" value="PNV67465.1"/>
    <property type="molecule type" value="Genomic_DNA"/>
</dbReference>
<dbReference type="PRINTS" id="PR00038">
    <property type="entry name" value="HTHLUXR"/>
</dbReference>
<feature type="transmembrane region" description="Helical" evidence="4">
    <location>
        <begin position="307"/>
        <end position="326"/>
    </location>
</feature>
<feature type="transmembrane region" description="Helical" evidence="4">
    <location>
        <begin position="210"/>
        <end position="229"/>
    </location>
</feature>
<keyword evidence="1" id="KW-0805">Transcription regulation</keyword>
<evidence type="ECO:0000256" key="2">
    <source>
        <dbReference type="ARBA" id="ARBA00023125"/>
    </source>
</evidence>
<feature type="transmembrane region" description="Helical" evidence="4">
    <location>
        <begin position="48"/>
        <end position="68"/>
    </location>
</feature>
<evidence type="ECO:0000259" key="5">
    <source>
        <dbReference type="PROSITE" id="PS50043"/>
    </source>
</evidence>
<dbReference type="InterPro" id="IPR000792">
    <property type="entry name" value="Tscrpt_reg_LuxR_C"/>
</dbReference>
<sequence length="486" mass="52507">MPFAVRKGFARFDVKAIIGSGFLWAWFDALFMSVFFSPSGQQGFMSEIAAICIFAFGVPLYVVTMRRSDAMRRLLARKKIMAAVAVAGAVGSLVLVCAGFADSWTLLFAGAVLCAIFMGFAGLAWGAVYSSDGARSAMVYVAGGFAFAFVVDVPLLLMIPVASACFFALLPAASLLMLARVDPKLSTYGFRNELTTSSEQNLAERLRSSFGVSLPALGAVMLIMIGFGYVQHLASFAPQAVESAIGGGVLIQVVRGMVAVVAFLVVLVAPKRASWMYRLGLLAMVAGFSLMPFLYDGQSFEASGAVIIGGYTVFDVLSWVIFSQVAHTRSSEPVKTIAVMRLAVGACYAAGAAIAIVLSFAMPTNAHGYEEAMFVGYLMTVAIVLLLTSKEVWELFAPQVLVRPVAEVSPNVEDRPDDVLQERCQEWGFTQREQEIIRLLAVGRTQPWIAESLGISENTVNTHVRRIYQKMGVHSRQELIDLVLNA</sequence>
<dbReference type="PANTHER" id="PTHR44688">
    <property type="entry name" value="DNA-BINDING TRANSCRIPTIONAL ACTIVATOR DEVR_DOSR"/>
    <property type="match status" value="1"/>
</dbReference>
<organism evidence="6 7">
    <name type="scientific">Enteroscipio rubneri</name>
    <dbReference type="NCBI Taxonomy" id="2070686"/>
    <lineage>
        <taxon>Bacteria</taxon>
        <taxon>Bacillati</taxon>
        <taxon>Actinomycetota</taxon>
        <taxon>Coriobacteriia</taxon>
        <taxon>Eggerthellales</taxon>
        <taxon>Eggerthellaceae</taxon>
        <taxon>Enteroscipio</taxon>
    </lineage>
</organism>
<dbReference type="Pfam" id="PF00196">
    <property type="entry name" value="GerE"/>
    <property type="match status" value="1"/>
</dbReference>
<feature type="transmembrane region" description="Helical" evidence="4">
    <location>
        <begin position="161"/>
        <end position="181"/>
    </location>
</feature>
<evidence type="ECO:0000256" key="4">
    <source>
        <dbReference type="SAM" id="Phobius"/>
    </source>
</evidence>
<proteinExistence type="predicted"/>
<feature type="transmembrane region" description="Helical" evidence="4">
    <location>
        <begin position="107"/>
        <end position="125"/>
    </location>
</feature>
<dbReference type="InterPro" id="IPR016032">
    <property type="entry name" value="Sig_transdc_resp-reg_C-effctor"/>
</dbReference>
<dbReference type="SUPFAM" id="SSF46894">
    <property type="entry name" value="C-terminal effector domain of the bipartite response regulators"/>
    <property type="match status" value="1"/>
</dbReference>
<dbReference type="Proteomes" id="UP000236197">
    <property type="component" value="Unassembled WGS sequence"/>
</dbReference>
<dbReference type="PROSITE" id="PS50043">
    <property type="entry name" value="HTH_LUXR_2"/>
    <property type="match status" value="1"/>
</dbReference>
<feature type="transmembrane region" description="Helical" evidence="4">
    <location>
        <begin position="12"/>
        <end position="36"/>
    </location>
</feature>
<accession>A0A2K2UAW2</accession>
<dbReference type="InterPro" id="IPR036388">
    <property type="entry name" value="WH-like_DNA-bd_sf"/>
</dbReference>
<dbReference type="CDD" id="cd06170">
    <property type="entry name" value="LuxR_C_like"/>
    <property type="match status" value="1"/>
</dbReference>
<feature type="transmembrane region" description="Helical" evidence="4">
    <location>
        <begin position="137"/>
        <end position="155"/>
    </location>
</feature>
<keyword evidence="4" id="KW-1133">Transmembrane helix</keyword>
<keyword evidence="2" id="KW-0238">DNA-binding</keyword>
<dbReference type="GO" id="GO:0006355">
    <property type="term" value="P:regulation of DNA-templated transcription"/>
    <property type="evidence" value="ECO:0007669"/>
    <property type="project" value="InterPro"/>
</dbReference>
<reference evidence="7" key="1">
    <citation type="submission" date="2018-01" db="EMBL/GenBank/DDBJ databases">
        <title>Rubneribacter badeniensis gen. nov., sp. nov., and Colonibacter rubneri, gen. nov., sp. nov., WGS of new members of the Eggerthellaceae.</title>
        <authorList>
            <person name="Danylec N."/>
            <person name="Stoll D.A."/>
            <person name="Doetsch A."/>
            <person name="Kulling S.E."/>
            <person name="Huch M."/>
        </authorList>
    </citation>
    <scope>NUCLEOTIDE SEQUENCE [LARGE SCALE GENOMIC DNA]</scope>
    <source>
        <strain evidence="7">ResAG-96</strain>
    </source>
</reference>
<feature type="domain" description="HTH luxR-type" evidence="5">
    <location>
        <begin position="422"/>
        <end position="486"/>
    </location>
</feature>
<dbReference type="RefSeq" id="WP_103265179.1">
    <property type="nucleotide sequence ID" value="NZ_CAWVIN010000003.1"/>
</dbReference>
<dbReference type="GO" id="GO:0003677">
    <property type="term" value="F:DNA binding"/>
    <property type="evidence" value="ECO:0007669"/>
    <property type="project" value="UniProtKB-KW"/>
</dbReference>
<dbReference type="Gene3D" id="1.10.10.10">
    <property type="entry name" value="Winged helix-like DNA-binding domain superfamily/Winged helix DNA-binding domain"/>
    <property type="match status" value="1"/>
</dbReference>
<keyword evidence="4" id="KW-0812">Transmembrane</keyword>
<feature type="transmembrane region" description="Helical" evidence="4">
    <location>
        <begin position="80"/>
        <end position="101"/>
    </location>
</feature>
<gene>
    <name evidence="6" type="ORF">C2L71_07600</name>
</gene>
<feature type="transmembrane region" description="Helical" evidence="4">
    <location>
        <begin position="374"/>
        <end position="393"/>
    </location>
</feature>
<dbReference type="PANTHER" id="PTHR44688:SF16">
    <property type="entry name" value="DNA-BINDING TRANSCRIPTIONAL ACTIVATOR DEVR_DOSR"/>
    <property type="match status" value="1"/>
</dbReference>
<keyword evidence="7" id="KW-1185">Reference proteome</keyword>
<protein>
    <submittedName>
        <fullName evidence="6">LuxR family transcriptional regulator</fullName>
    </submittedName>
</protein>
<evidence type="ECO:0000256" key="1">
    <source>
        <dbReference type="ARBA" id="ARBA00023015"/>
    </source>
</evidence>
<feature type="transmembrane region" description="Helical" evidence="4">
    <location>
        <begin position="249"/>
        <end position="268"/>
    </location>
</feature>
<evidence type="ECO:0000313" key="7">
    <source>
        <dbReference type="Proteomes" id="UP000236197"/>
    </source>
</evidence>
<dbReference type="AlphaFoldDB" id="A0A2K2UAW2"/>
<dbReference type="OrthoDB" id="3172434at2"/>
<evidence type="ECO:0000256" key="3">
    <source>
        <dbReference type="ARBA" id="ARBA00023163"/>
    </source>
</evidence>